<evidence type="ECO:0000256" key="2">
    <source>
        <dbReference type="SAM" id="Phobius"/>
    </source>
</evidence>
<name>A0AAE8MQP4_9PEZI</name>
<feature type="compositionally biased region" description="Pro residues" evidence="1">
    <location>
        <begin position="401"/>
        <end position="422"/>
    </location>
</feature>
<keyword evidence="2" id="KW-1133">Transmembrane helix</keyword>
<keyword evidence="3" id="KW-0732">Signal</keyword>
<feature type="signal peptide" evidence="3">
    <location>
        <begin position="1"/>
        <end position="27"/>
    </location>
</feature>
<protein>
    <recommendedName>
        <fullName evidence="6">LPXTG-domain-containing protein</fullName>
    </recommendedName>
</protein>
<keyword evidence="2" id="KW-0472">Membrane</keyword>
<proteinExistence type="predicted"/>
<organism evidence="4 5">
    <name type="scientific">Cephalotrichum gorgonifer</name>
    <dbReference type="NCBI Taxonomy" id="2041049"/>
    <lineage>
        <taxon>Eukaryota</taxon>
        <taxon>Fungi</taxon>
        <taxon>Dikarya</taxon>
        <taxon>Ascomycota</taxon>
        <taxon>Pezizomycotina</taxon>
        <taxon>Sordariomycetes</taxon>
        <taxon>Hypocreomycetidae</taxon>
        <taxon>Microascales</taxon>
        <taxon>Microascaceae</taxon>
        <taxon>Cephalotrichum</taxon>
    </lineage>
</organism>
<keyword evidence="5" id="KW-1185">Reference proteome</keyword>
<dbReference type="AlphaFoldDB" id="A0AAE8MQP4"/>
<evidence type="ECO:0000313" key="5">
    <source>
        <dbReference type="Proteomes" id="UP001187682"/>
    </source>
</evidence>
<dbReference type="Proteomes" id="UP001187682">
    <property type="component" value="Unassembled WGS sequence"/>
</dbReference>
<evidence type="ECO:0008006" key="6">
    <source>
        <dbReference type="Google" id="ProtNLM"/>
    </source>
</evidence>
<feature type="compositionally biased region" description="Polar residues" evidence="1">
    <location>
        <begin position="387"/>
        <end position="397"/>
    </location>
</feature>
<feature type="region of interest" description="Disordered" evidence="1">
    <location>
        <begin position="205"/>
        <end position="233"/>
    </location>
</feature>
<comment type="caution">
    <text evidence="4">The sequence shown here is derived from an EMBL/GenBank/DDBJ whole genome shotgun (WGS) entry which is preliminary data.</text>
</comment>
<reference evidence="4" key="1">
    <citation type="submission" date="2018-03" db="EMBL/GenBank/DDBJ databases">
        <authorList>
            <person name="Guldener U."/>
        </authorList>
    </citation>
    <scope>NUCLEOTIDE SEQUENCE</scope>
</reference>
<evidence type="ECO:0000256" key="1">
    <source>
        <dbReference type="SAM" id="MobiDB-lite"/>
    </source>
</evidence>
<feature type="chain" id="PRO_5042247646" description="LPXTG-domain-containing protein" evidence="3">
    <location>
        <begin position="28"/>
        <end position="480"/>
    </location>
</feature>
<feature type="region of interest" description="Disordered" evidence="1">
    <location>
        <begin position="270"/>
        <end position="454"/>
    </location>
</feature>
<gene>
    <name evidence="4" type="ORF">DNG_01165</name>
</gene>
<dbReference type="EMBL" id="ONZQ02000001">
    <property type="protein sequence ID" value="SPN97652.1"/>
    <property type="molecule type" value="Genomic_DNA"/>
</dbReference>
<sequence>MASFRITSTFYLALLILIPSLFHSALGIQVTPGSPCAAICMDEEDGDPFSPDSSTTNATDIVCQDSLYKNSAEGIKFKSCLECLQKSDKTNGTESDINWLLYNLRYSLGTCLYGFEDEAKTISSPCVISWACEPLQDAILAGNLEPDTSDAFGYCAAGNGSLFGNTLKACVDCLKASDDESYLGNFMVALQVGCAQEPEPGTILGIGGSPFTRENLQVSTGSDDEKDTDPGASANSLTTGAIVGIAVGAALLVFGGAALYFVYRRKKNRSSGRSSSADLIDRDPNSRSRSPPPVSGPGMPWMGHGAGGRSAASSRAEGRDEDEKEPRRVIGGSQHARNYSYNAPGHDRSLSGNLSAMPAHPAYRPPQSDRSNTPTPPLSQRHRNPFENRSTSSITSLSQTPTPPRGPSPAAQPPRQRPPPEAPSLQGDFVLPPPPPPAAKVPSVAVPSPRARAPKKYIPPSIVIEPPMESSSPRFVRVGA</sequence>
<feature type="transmembrane region" description="Helical" evidence="2">
    <location>
        <begin position="241"/>
        <end position="263"/>
    </location>
</feature>
<keyword evidence="2" id="KW-0812">Transmembrane</keyword>
<accession>A0AAE8MQP4</accession>
<feature type="compositionally biased region" description="Low complexity" evidence="1">
    <location>
        <begin position="440"/>
        <end position="451"/>
    </location>
</feature>
<feature type="compositionally biased region" description="Polar residues" evidence="1">
    <location>
        <begin position="212"/>
        <end position="221"/>
    </location>
</feature>
<evidence type="ECO:0000313" key="4">
    <source>
        <dbReference type="EMBL" id="SPN97652.1"/>
    </source>
</evidence>
<evidence type="ECO:0000256" key="3">
    <source>
        <dbReference type="SAM" id="SignalP"/>
    </source>
</evidence>